<dbReference type="AlphaFoldDB" id="A0A4S3J176"/>
<name>A0A4S3J176_9EURO</name>
<proteinExistence type="predicted"/>
<feature type="chain" id="PRO_5020897496" evidence="1">
    <location>
        <begin position="19"/>
        <end position="120"/>
    </location>
</feature>
<protein>
    <submittedName>
        <fullName evidence="2">Uncharacterized protein</fullName>
    </submittedName>
</protein>
<accession>A0A4S3J176</accession>
<organism evidence="2 3">
    <name type="scientific">Aspergillus tanneri</name>
    <dbReference type="NCBI Taxonomy" id="1220188"/>
    <lineage>
        <taxon>Eukaryota</taxon>
        <taxon>Fungi</taxon>
        <taxon>Dikarya</taxon>
        <taxon>Ascomycota</taxon>
        <taxon>Pezizomycotina</taxon>
        <taxon>Eurotiomycetes</taxon>
        <taxon>Eurotiomycetidae</taxon>
        <taxon>Eurotiales</taxon>
        <taxon>Aspergillaceae</taxon>
        <taxon>Aspergillus</taxon>
        <taxon>Aspergillus subgen. Circumdati</taxon>
    </lineage>
</organism>
<reference evidence="2 3" key="1">
    <citation type="submission" date="2019-03" db="EMBL/GenBank/DDBJ databases">
        <title>The genome sequence of a newly discovered highly antifungal drug resistant Aspergillus species, Aspergillus tanneri NIH 1004.</title>
        <authorList>
            <person name="Mounaud S."/>
            <person name="Singh I."/>
            <person name="Joardar V."/>
            <person name="Pakala S."/>
            <person name="Pakala S."/>
            <person name="Venepally P."/>
            <person name="Hoover J."/>
            <person name="Nierman W."/>
            <person name="Chung J."/>
            <person name="Losada L."/>
        </authorList>
    </citation>
    <scope>NUCLEOTIDE SEQUENCE [LARGE SCALE GENOMIC DNA]</scope>
    <source>
        <strain evidence="2 3">NIH1004</strain>
    </source>
</reference>
<sequence length="120" mass="13753">MYLLRLQWGLVMVATTYLTSNVVETISYMGLLDEVLGTLEERVDWNGEIEGMLYQRRDDLAKGVERDYWHAAYRMMQFVVDDAGTGHVADRMDQDIAIMITMEHVSGKLRSATGSVRRSM</sequence>
<comment type="caution">
    <text evidence="2">The sequence shown here is derived from an EMBL/GenBank/DDBJ whole genome shotgun (WGS) entry which is preliminary data.</text>
</comment>
<dbReference type="EMBL" id="SOSA01000893">
    <property type="protein sequence ID" value="THC88262.1"/>
    <property type="molecule type" value="Genomic_DNA"/>
</dbReference>
<evidence type="ECO:0000313" key="2">
    <source>
        <dbReference type="EMBL" id="THC88262.1"/>
    </source>
</evidence>
<keyword evidence="1" id="KW-0732">Signal</keyword>
<dbReference type="VEuPathDB" id="FungiDB:EYZ11_012294"/>
<gene>
    <name evidence="2" type="ORF">EYZ11_012294</name>
</gene>
<keyword evidence="3" id="KW-1185">Reference proteome</keyword>
<evidence type="ECO:0000256" key="1">
    <source>
        <dbReference type="SAM" id="SignalP"/>
    </source>
</evidence>
<evidence type="ECO:0000313" key="3">
    <source>
        <dbReference type="Proteomes" id="UP000308092"/>
    </source>
</evidence>
<feature type="signal peptide" evidence="1">
    <location>
        <begin position="1"/>
        <end position="18"/>
    </location>
</feature>
<dbReference type="Proteomes" id="UP000308092">
    <property type="component" value="Unassembled WGS sequence"/>
</dbReference>